<evidence type="ECO:0000313" key="5">
    <source>
        <dbReference type="Proteomes" id="UP000598996"/>
    </source>
</evidence>
<evidence type="ECO:0000313" key="4">
    <source>
        <dbReference type="EMBL" id="MBL7259741.1"/>
    </source>
</evidence>
<proteinExistence type="predicted"/>
<gene>
    <name evidence="4" type="ORF">JKJ07_36025</name>
</gene>
<protein>
    <submittedName>
        <fullName evidence="4">GerMN domain-containing protein</fullName>
    </submittedName>
</protein>
<dbReference type="Proteomes" id="UP000598996">
    <property type="component" value="Unassembled WGS sequence"/>
</dbReference>
<dbReference type="RefSeq" id="WP_202996447.1">
    <property type="nucleotide sequence ID" value="NZ_JAENHO010000012.1"/>
</dbReference>
<dbReference type="SMART" id="SM00909">
    <property type="entry name" value="Germane"/>
    <property type="match status" value="1"/>
</dbReference>
<keyword evidence="5" id="KW-1185">Reference proteome</keyword>
<dbReference type="EMBL" id="JAENHO010000012">
    <property type="protein sequence ID" value="MBL7259741.1"/>
    <property type="molecule type" value="Genomic_DNA"/>
</dbReference>
<accession>A0ABS1VZ25</accession>
<evidence type="ECO:0000256" key="1">
    <source>
        <dbReference type="SAM" id="MobiDB-lite"/>
    </source>
</evidence>
<reference evidence="4 5" key="1">
    <citation type="submission" date="2021-01" db="EMBL/GenBank/DDBJ databases">
        <title>Actinoplanes sp. nov. LDG1-01 isolated from lichen.</title>
        <authorList>
            <person name="Saeng-In P."/>
            <person name="Phongsopitanun W."/>
            <person name="Kanchanasin P."/>
            <person name="Yuki M."/>
            <person name="Kudo T."/>
            <person name="Ohkuma M."/>
            <person name="Tanasupawat S."/>
        </authorList>
    </citation>
    <scope>NUCLEOTIDE SEQUENCE [LARGE SCALE GENOMIC DNA]</scope>
    <source>
        <strain evidence="4 5">LDG1-01</strain>
    </source>
</reference>
<comment type="caution">
    <text evidence="4">The sequence shown here is derived from an EMBL/GenBank/DDBJ whole genome shotgun (WGS) entry which is preliminary data.</text>
</comment>
<keyword evidence="2" id="KW-0732">Signal</keyword>
<dbReference type="Pfam" id="PF10646">
    <property type="entry name" value="Germane"/>
    <property type="match status" value="1"/>
</dbReference>
<feature type="chain" id="PRO_5045048174" evidence="2">
    <location>
        <begin position="24"/>
        <end position="183"/>
    </location>
</feature>
<evidence type="ECO:0000256" key="2">
    <source>
        <dbReference type="SAM" id="SignalP"/>
    </source>
</evidence>
<feature type="domain" description="GerMN" evidence="3">
    <location>
        <begin position="76"/>
        <end position="164"/>
    </location>
</feature>
<feature type="region of interest" description="Disordered" evidence="1">
    <location>
        <begin position="158"/>
        <end position="183"/>
    </location>
</feature>
<dbReference type="InterPro" id="IPR019606">
    <property type="entry name" value="GerMN"/>
</dbReference>
<evidence type="ECO:0000259" key="3">
    <source>
        <dbReference type="SMART" id="SM00909"/>
    </source>
</evidence>
<feature type="signal peptide" evidence="2">
    <location>
        <begin position="1"/>
        <end position="23"/>
    </location>
</feature>
<dbReference type="PROSITE" id="PS51257">
    <property type="entry name" value="PROKAR_LIPOPROTEIN"/>
    <property type="match status" value="1"/>
</dbReference>
<name>A0ABS1VZ25_9ACTN</name>
<sequence>MRKVWTITTAAAALVLGGCGVGAQDEPHPVSLPRHALTSPGPGTTETVGDVAQVICLVRDDKLVQQVRRTQTYPTPQTQLSSLVSGPTPAERNAGLTTKLSGLVLTARGITGAVATVEVPDVGESGARSDESLLFAQMVCTLTARPDVAEVRFTRDGQPLEVPLPDGSLTGSPLGSSDYADLW</sequence>
<organism evidence="4 5">
    <name type="scientific">Paractinoplanes lichenicola</name>
    <dbReference type="NCBI Taxonomy" id="2802976"/>
    <lineage>
        <taxon>Bacteria</taxon>
        <taxon>Bacillati</taxon>
        <taxon>Actinomycetota</taxon>
        <taxon>Actinomycetes</taxon>
        <taxon>Micromonosporales</taxon>
        <taxon>Micromonosporaceae</taxon>
        <taxon>Paractinoplanes</taxon>
    </lineage>
</organism>